<feature type="region of interest" description="Disordered" evidence="1">
    <location>
        <begin position="1"/>
        <end position="44"/>
    </location>
</feature>
<accession>A0A315V9F7</accession>
<evidence type="ECO:0000256" key="1">
    <source>
        <dbReference type="SAM" id="MobiDB-lite"/>
    </source>
</evidence>
<dbReference type="Proteomes" id="UP000250572">
    <property type="component" value="Unassembled WGS sequence"/>
</dbReference>
<reference evidence="2 3" key="1">
    <citation type="journal article" date="2018" name="G3 (Bethesda)">
        <title>A High-Quality Reference Genome for the Invasive Mosquitofish Gambusia affinis Using a Chicago Library.</title>
        <authorList>
            <person name="Hoffberg S.L."/>
            <person name="Troendle N.J."/>
            <person name="Glenn T.C."/>
            <person name="Mahmud O."/>
            <person name="Louha S."/>
            <person name="Chalopin D."/>
            <person name="Bennetzen J.L."/>
            <person name="Mauricio R."/>
        </authorList>
    </citation>
    <scope>NUCLEOTIDE SEQUENCE [LARGE SCALE GENOMIC DNA]</scope>
    <source>
        <strain evidence="2">NE01/NJP1002.9</strain>
        <tissue evidence="2">Muscle</tissue>
    </source>
</reference>
<comment type="caution">
    <text evidence="2">The sequence shown here is derived from an EMBL/GenBank/DDBJ whole genome shotgun (WGS) entry which is preliminary data.</text>
</comment>
<proteinExistence type="predicted"/>
<feature type="non-terminal residue" evidence="2">
    <location>
        <position position="89"/>
    </location>
</feature>
<feature type="compositionally biased region" description="Basic and acidic residues" evidence="1">
    <location>
        <begin position="21"/>
        <end position="44"/>
    </location>
</feature>
<protein>
    <submittedName>
        <fullName evidence="2">Uncharacterized protein</fullName>
    </submittedName>
</protein>
<dbReference type="EMBL" id="NHOQ01002108">
    <property type="protein sequence ID" value="PWA19458.1"/>
    <property type="molecule type" value="Genomic_DNA"/>
</dbReference>
<feature type="compositionally biased region" description="Low complexity" evidence="1">
    <location>
        <begin position="8"/>
        <end position="18"/>
    </location>
</feature>
<dbReference type="AlphaFoldDB" id="A0A315V9F7"/>
<feature type="non-terminal residue" evidence="2">
    <location>
        <position position="1"/>
    </location>
</feature>
<evidence type="ECO:0000313" key="3">
    <source>
        <dbReference type="Proteomes" id="UP000250572"/>
    </source>
</evidence>
<organism evidence="2 3">
    <name type="scientific">Gambusia affinis</name>
    <name type="common">Western mosquitofish</name>
    <name type="synonym">Heterandria affinis</name>
    <dbReference type="NCBI Taxonomy" id="33528"/>
    <lineage>
        <taxon>Eukaryota</taxon>
        <taxon>Metazoa</taxon>
        <taxon>Chordata</taxon>
        <taxon>Craniata</taxon>
        <taxon>Vertebrata</taxon>
        <taxon>Euteleostomi</taxon>
        <taxon>Actinopterygii</taxon>
        <taxon>Neopterygii</taxon>
        <taxon>Teleostei</taxon>
        <taxon>Neoteleostei</taxon>
        <taxon>Acanthomorphata</taxon>
        <taxon>Ovalentaria</taxon>
        <taxon>Atherinomorphae</taxon>
        <taxon>Cyprinodontiformes</taxon>
        <taxon>Poeciliidae</taxon>
        <taxon>Poeciliinae</taxon>
        <taxon>Gambusia</taxon>
    </lineage>
</organism>
<keyword evidence="3" id="KW-1185">Reference proteome</keyword>
<gene>
    <name evidence="2" type="ORF">CCH79_00020612</name>
</gene>
<sequence length="89" mass="9854">VLPFCSGSDLPLSPSDPLVAHSDHLLPEPGHRPPRNAGDDPRPDLLRRLWEQHGPELQRPQRQVPEVGTSIYSRGLKLQASRAAVLQLL</sequence>
<name>A0A315V9F7_GAMAF</name>
<evidence type="ECO:0000313" key="2">
    <source>
        <dbReference type="EMBL" id="PWA19458.1"/>
    </source>
</evidence>